<protein>
    <submittedName>
        <fullName evidence="1">Uncharacterized protein</fullName>
    </submittedName>
</protein>
<sequence>MIDAMNHAVAVAKQQKGVKADPKLRQACSENNGNLYQPGHRWMFGGSNGMKMQCKNGCGNGNWNGNDMATIIDRLASTVMLQGDMNAQFTLYNNQNGRVYARCKMTFLTGASDTCPEFITGQGCNF</sequence>
<reference evidence="1 2" key="1">
    <citation type="submission" date="2024-04" db="EMBL/GenBank/DDBJ databases">
        <title>Complete genome sequence of Fusarium acuminatum.</title>
        <authorList>
            <person name="Lan B."/>
        </authorList>
    </citation>
    <scope>NUCLEOTIDE SEQUENCE [LARGE SCALE GENOMIC DNA]</scope>
    <source>
        <strain evidence="1">1A</strain>
    </source>
</reference>
<name>A0ABZ2WF36_9HYPO</name>
<dbReference type="Proteomes" id="UP001489902">
    <property type="component" value="Chromosome 1"/>
</dbReference>
<evidence type="ECO:0000313" key="2">
    <source>
        <dbReference type="Proteomes" id="UP001489902"/>
    </source>
</evidence>
<organism evidence="1 2">
    <name type="scientific">Fusarium acuminatum</name>
    <dbReference type="NCBI Taxonomy" id="5515"/>
    <lineage>
        <taxon>Eukaryota</taxon>
        <taxon>Fungi</taxon>
        <taxon>Dikarya</taxon>
        <taxon>Ascomycota</taxon>
        <taxon>Pezizomycotina</taxon>
        <taxon>Sordariomycetes</taxon>
        <taxon>Hypocreomycetidae</taxon>
        <taxon>Hypocreales</taxon>
        <taxon>Nectriaceae</taxon>
        <taxon>Fusarium</taxon>
        <taxon>Fusarium tricinctum species complex</taxon>
    </lineage>
</organism>
<keyword evidence="2" id="KW-1185">Reference proteome</keyword>
<accession>A0ABZ2WF36</accession>
<gene>
    <name evidence="1" type="ORF">QYS62_000052</name>
</gene>
<proteinExistence type="predicted"/>
<dbReference type="EMBL" id="CP151260">
    <property type="protein sequence ID" value="WZH39144.1"/>
    <property type="molecule type" value="Genomic_DNA"/>
</dbReference>
<evidence type="ECO:0000313" key="1">
    <source>
        <dbReference type="EMBL" id="WZH39144.1"/>
    </source>
</evidence>